<protein>
    <submittedName>
        <fullName evidence="2">Uncharacterized protein</fullName>
    </submittedName>
</protein>
<proteinExistence type="predicted"/>
<accession>A0A3S5AFS7</accession>
<evidence type="ECO:0000256" key="1">
    <source>
        <dbReference type="SAM" id="Coils"/>
    </source>
</evidence>
<feature type="coiled-coil region" evidence="1">
    <location>
        <begin position="17"/>
        <end position="51"/>
    </location>
</feature>
<evidence type="ECO:0000313" key="2">
    <source>
        <dbReference type="EMBL" id="VEL19318.1"/>
    </source>
</evidence>
<dbReference type="AlphaFoldDB" id="A0A3S5AFS7"/>
<reference evidence="2" key="1">
    <citation type="submission" date="2018-11" db="EMBL/GenBank/DDBJ databases">
        <authorList>
            <consortium name="Pathogen Informatics"/>
        </authorList>
    </citation>
    <scope>NUCLEOTIDE SEQUENCE</scope>
</reference>
<gene>
    <name evidence="2" type="ORF">PXEA_LOCUS12758</name>
</gene>
<comment type="caution">
    <text evidence="2">The sequence shown here is derived from an EMBL/GenBank/DDBJ whole genome shotgun (WGS) entry which is preliminary data.</text>
</comment>
<sequence>MNLNEIQHKINLKPRFLLQERERERQLRLELEAEIREKDKLAQEIMQQHEEVSDLEEFFEMMTLISNLKCA</sequence>
<dbReference type="Proteomes" id="UP000784294">
    <property type="component" value="Unassembled WGS sequence"/>
</dbReference>
<keyword evidence="3" id="KW-1185">Reference proteome</keyword>
<evidence type="ECO:0000313" key="3">
    <source>
        <dbReference type="Proteomes" id="UP000784294"/>
    </source>
</evidence>
<dbReference type="EMBL" id="CAAALY010041052">
    <property type="protein sequence ID" value="VEL19318.1"/>
    <property type="molecule type" value="Genomic_DNA"/>
</dbReference>
<name>A0A3S5AFS7_9PLAT</name>
<keyword evidence="1" id="KW-0175">Coiled coil</keyword>
<organism evidence="2 3">
    <name type="scientific">Protopolystoma xenopodis</name>
    <dbReference type="NCBI Taxonomy" id="117903"/>
    <lineage>
        <taxon>Eukaryota</taxon>
        <taxon>Metazoa</taxon>
        <taxon>Spiralia</taxon>
        <taxon>Lophotrochozoa</taxon>
        <taxon>Platyhelminthes</taxon>
        <taxon>Monogenea</taxon>
        <taxon>Polyopisthocotylea</taxon>
        <taxon>Polystomatidea</taxon>
        <taxon>Polystomatidae</taxon>
        <taxon>Protopolystoma</taxon>
    </lineage>
</organism>